<proteinExistence type="predicted"/>
<comment type="caution">
    <text evidence="1">The sequence shown here is derived from an EMBL/GenBank/DDBJ whole genome shotgun (WGS) entry which is preliminary data.</text>
</comment>
<sequence>MTGELAQHDRSDQIVLHVTRAELLLLAGSVNEAIEAVEDWEFSTRLGVDKADARALRSELSSLIARLPPE</sequence>
<dbReference type="OrthoDB" id="4085246at2"/>
<evidence type="ECO:0000313" key="2">
    <source>
        <dbReference type="Proteomes" id="UP000460272"/>
    </source>
</evidence>
<evidence type="ECO:0000313" key="1">
    <source>
        <dbReference type="EMBL" id="TVZ06822.1"/>
    </source>
</evidence>
<dbReference type="Proteomes" id="UP000460272">
    <property type="component" value="Unassembled WGS sequence"/>
</dbReference>
<accession>A0A6P2C5W3</accession>
<dbReference type="AlphaFoldDB" id="A0A6P2C5W3"/>
<protein>
    <submittedName>
        <fullName evidence="1">Uncharacterized protein</fullName>
    </submittedName>
</protein>
<gene>
    <name evidence="1" type="ORF">EAS64_05600</name>
</gene>
<organism evidence="1 2">
    <name type="scientific">Trebonia kvetii</name>
    <dbReference type="NCBI Taxonomy" id="2480626"/>
    <lineage>
        <taxon>Bacteria</taxon>
        <taxon>Bacillati</taxon>
        <taxon>Actinomycetota</taxon>
        <taxon>Actinomycetes</taxon>
        <taxon>Streptosporangiales</taxon>
        <taxon>Treboniaceae</taxon>
        <taxon>Trebonia</taxon>
    </lineage>
</organism>
<dbReference type="EMBL" id="RPFW01000001">
    <property type="protein sequence ID" value="TVZ06822.1"/>
    <property type="molecule type" value="Genomic_DNA"/>
</dbReference>
<name>A0A6P2C5W3_9ACTN</name>
<reference evidence="1 2" key="1">
    <citation type="submission" date="2018-11" db="EMBL/GenBank/DDBJ databases">
        <title>Trebonia kvetii gen.nov., sp.nov., a novel acidophilic actinobacterium, and proposal of the new actinobacterial family Treboniaceae fam. nov.</title>
        <authorList>
            <person name="Rapoport D."/>
            <person name="Sagova-Mareckova M."/>
            <person name="Sedlacek I."/>
            <person name="Provaznik J."/>
            <person name="Kralova S."/>
            <person name="Pavlinic D."/>
            <person name="Benes V."/>
            <person name="Kopecky J."/>
        </authorList>
    </citation>
    <scope>NUCLEOTIDE SEQUENCE [LARGE SCALE GENOMIC DNA]</scope>
    <source>
        <strain evidence="1 2">15Tr583</strain>
    </source>
</reference>
<dbReference type="RefSeq" id="WP_145851578.1">
    <property type="nucleotide sequence ID" value="NZ_RPFW01000001.1"/>
</dbReference>
<keyword evidence="2" id="KW-1185">Reference proteome</keyword>